<dbReference type="Pfam" id="PF08245">
    <property type="entry name" value="Mur_ligase_M"/>
    <property type="match status" value="1"/>
</dbReference>
<dbReference type="InterPro" id="IPR013221">
    <property type="entry name" value="Mur_ligase_cen"/>
</dbReference>
<evidence type="ECO:0000259" key="23">
    <source>
        <dbReference type="Pfam" id="PF02875"/>
    </source>
</evidence>
<dbReference type="GO" id="GO:0005737">
    <property type="term" value="C:cytoplasm"/>
    <property type="evidence" value="ECO:0007669"/>
    <property type="project" value="TreeGrafter"/>
</dbReference>
<dbReference type="EC" id="6.3.2.17" evidence="7"/>
<evidence type="ECO:0000256" key="20">
    <source>
        <dbReference type="ARBA" id="ARBA00049035"/>
    </source>
</evidence>
<evidence type="ECO:0000259" key="24">
    <source>
        <dbReference type="Pfam" id="PF08245"/>
    </source>
</evidence>
<feature type="domain" description="Mur ligase C-terminal" evidence="23">
    <location>
        <begin position="303"/>
        <end position="420"/>
    </location>
</feature>
<dbReference type="Gene3D" id="3.90.190.20">
    <property type="entry name" value="Mur ligase, C-terminal domain"/>
    <property type="match status" value="1"/>
</dbReference>
<dbReference type="GO" id="GO:0004326">
    <property type="term" value="F:tetrahydrofolylpolyglutamate synthase activity"/>
    <property type="evidence" value="ECO:0007669"/>
    <property type="project" value="UniProtKB-EC"/>
</dbReference>
<protein>
    <recommendedName>
        <fullName evidence="8">Dihydrofolate synthase/folylpolyglutamate synthase</fullName>
        <ecNumber evidence="6">6.3.2.12</ecNumber>
        <ecNumber evidence="7">6.3.2.17</ecNumber>
    </recommendedName>
    <alternativeName>
        <fullName evidence="17">Folylpoly-gamma-glutamate synthetase-dihydrofolate synthetase</fullName>
    </alternativeName>
    <alternativeName>
        <fullName evidence="15">Folylpolyglutamate synthetase</fullName>
    </alternativeName>
    <alternativeName>
        <fullName evidence="16">Tetrahydrofolylpolyglutamate synthase</fullName>
    </alternativeName>
</protein>
<evidence type="ECO:0000256" key="2">
    <source>
        <dbReference type="ARBA" id="ARBA00002714"/>
    </source>
</evidence>
<evidence type="ECO:0000256" key="5">
    <source>
        <dbReference type="ARBA" id="ARBA00008276"/>
    </source>
</evidence>
<evidence type="ECO:0000256" key="6">
    <source>
        <dbReference type="ARBA" id="ARBA00013023"/>
    </source>
</evidence>
<evidence type="ECO:0000256" key="17">
    <source>
        <dbReference type="ARBA" id="ARBA00032510"/>
    </source>
</evidence>
<evidence type="ECO:0000256" key="7">
    <source>
        <dbReference type="ARBA" id="ARBA00013025"/>
    </source>
</evidence>
<comment type="catalytic activity">
    <reaction evidence="20">
        <text>(6R)-5,10-methylenetetrahydrofolyl-(gamma-L-Glu)(n) + L-glutamate + ATP = (6R)-5,10-methylenetetrahydrofolyl-(gamma-L-Glu)(n+1) + ADP + phosphate + H(+)</text>
        <dbReference type="Rhea" id="RHEA:51912"/>
        <dbReference type="Rhea" id="RHEA-COMP:13257"/>
        <dbReference type="Rhea" id="RHEA-COMP:13258"/>
        <dbReference type="ChEBI" id="CHEBI:15378"/>
        <dbReference type="ChEBI" id="CHEBI:29985"/>
        <dbReference type="ChEBI" id="CHEBI:30616"/>
        <dbReference type="ChEBI" id="CHEBI:43474"/>
        <dbReference type="ChEBI" id="CHEBI:136572"/>
        <dbReference type="ChEBI" id="CHEBI:456216"/>
        <dbReference type="EC" id="6.3.2.17"/>
    </reaction>
</comment>
<dbReference type="PROSITE" id="PS01012">
    <property type="entry name" value="FOLYLPOLYGLU_SYNT_2"/>
    <property type="match status" value="1"/>
</dbReference>
<keyword evidence="9 22" id="KW-0436">Ligase</keyword>
<evidence type="ECO:0000256" key="14">
    <source>
        <dbReference type="ARBA" id="ARBA00022909"/>
    </source>
</evidence>
<dbReference type="NCBIfam" id="TIGR01499">
    <property type="entry name" value="folC"/>
    <property type="match status" value="1"/>
</dbReference>
<keyword evidence="14" id="KW-0289">Folate biosynthesis</keyword>
<dbReference type="InterPro" id="IPR018109">
    <property type="entry name" value="Folylpolyglutamate_synth_CS"/>
</dbReference>
<keyword evidence="10" id="KW-0479">Metal-binding</keyword>
<keyword evidence="12 22" id="KW-0067">ATP-binding</keyword>
<dbReference type="InterPro" id="IPR004101">
    <property type="entry name" value="Mur_ligase_C"/>
</dbReference>
<evidence type="ECO:0000256" key="15">
    <source>
        <dbReference type="ARBA" id="ARBA00030048"/>
    </source>
</evidence>
<dbReference type="GO" id="GO:0046872">
    <property type="term" value="F:metal ion binding"/>
    <property type="evidence" value="ECO:0007669"/>
    <property type="project" value="UniProtKB-KW"/>
</dbReference>
<dbReference type="FunFam" id="3.40.1190.10:FF:000011">
    <property type="entry name" value="Folylpolyglutamate synthase/dihydrofolate synthase"/>
    <property type="match status" value="1"/>
</dbReference>
<evidence type="ECO:0000256" key="22">
    <source>
        <dbReference type="PIRNR" id="PIRNR001563"/>
    </source>
</evidence>
<comment type="pathway">
    <text evidence="4">Cofactor biosynthesis; tetrahydrofolylpolyglutamate biosynthesis.</text>
</comment>
<evidence type="ECO:0000256" key="18">
    <source>
        <dbReference type="ARBA" id="ARBA00047493"/>
    </source>
</evidence>
<dbReference type="Gene3D" id="3.40.1190.10">
    <property type="entry name" value="Mur-like, catalytic domain"/>
    <property type="match status" value="1"/>
</dbReference>
<dbReference type="InterPro" id="IPR036565">
    <property type="entry name" value="Mur-like_cat_sf"/>
</dbReference>
<dbReference type="EC" id="6.3.2.12" evidence="6"/>
<accession>A0A6J4HXZ6</accession>
<proteinExistence type="inferred from homology"/>
<gene>
    <name evidence="25" type="ORF">AVDCRST_MAG95-1225</name>
</gene>
<dbReference type="PIRSF" id="PIRSF001563">
    <property type="entry name" value="Folylpolyglu_synth"/>
    <property type="match status" value="1"/>
</dbReference>
<keyword evidence="11 22" id="KW-0547">Nucleotide-binding</keyword>
<keyword evidence="13" id="KW-0460">Magnesium</keyword>
<organism evidence="25">
    <name type="scientific">uncultured Adhaeribacter sp</name>
    <dbReference type="NCBI Taxonomy" id="448109"/>
    <lineage>
        <taxon>Bacteria</taxon>
        <taxon>Pseudomonadati</taxon>
        <taxon>Bacteroidota</taxon>
        <taxon>Cytophagia</taxon>
        <taxon>Cytophagales</taxon>
        <taxon>Hymenobacteraceae</taxon>
        <taxon>Adhaeribacter</taxon>
        <taxon>environmental samples</taxon>
    </lineage>
</organism>
<dbReference type="InterPro" id="IPR001645">
    <property type="entry name" value="Folylpolyglutamate_synth"/>
</dbReference>
<comment type="catalytic activity">
    <reaction evidence="18">
        <text>(6S)-5,6,7,8-tetrahydrofolyl-(gamma-L-Glu)(n) + L-glutamate + ATP = (6S)-5,6,7,8-tetrahydrofolyl-(gamma-L-Glu)(n+1) + ADP + phosphate + H(+)</text>
        <dbReference type="Rhea" id="RHEA:10580"/>
        <dbReference type="Rhea" id="RHEA-COMP:14738"/>
        <dbReference type="Rhea" id="RHEA-COMP:14740"/>
        <dbReference type="ChEBI" id="CHEBI:15378"/>
        <dbReference type="ChEBI" id="CHEBI:29985"/>
        <dbReference type="ChEBI" id="CHEBI:30616"/>
        <dbReference type="ChEBI" id="CHEBI:43474"/>
        <dbReference type="ChEBI" id="CHEBI:141005"/>
        <dbReference type="ChEBI" id="CHEBI:456216"/>
        <dbReference type="EC" id="6.3.2.17"/>
    </reaction>
</comment>
<comment type="function">
    <text evidence="2">Functions in two distinct reactions of the de novo folate biosynthetic pathway. Catalyzes the addition of a glutamate residue to dihydropteroate (7,8-dihydropteroate or H2Pte) to form dihydrofolate (7,8-dihydrofolate monoglutamate or H2Pte-Glu). Also catalyzes successive additions of L-glutamate to tetrahydrofolate or 10-formyltetrahydrofolate or 5,10-methylenetetrahydrofolate, leading to folylpolyglutamate derivatives.</text>
</comment>
<dbReference type="SUPFAM" id="SSF53244">
    <property type="entry name" value="MurD-like peptide ligases, peptide-binding domain"/>
    <property type="match status" value="1"/>
</dbReference>
<evidence type="ECO:0000256" key="8">
    <source>
        <dbReference type="ARBA" id="ARBA00019357"/>
    </source>
</evidence>
<evidence type="ECO:0000256" key="10">
    <source>
        <dbReference type="ARBA" id="ARBA00022723"/>
    </source>
</evidence>
<evidence type="ECO:0000256" key="1">
    <source>
        <dbReference type="ARBA" id="ARBA00001946"/>
    </source>
</evidence>
<evidence type="ECO:0000256" key="13">
    <source>
        <dbReference type="ARBA" id="ARBA00022842"/>
    </source>
</evidence>
<evidence type="ECO:0000256" key="19">
    <source>
        <dbReference type="ARBA" id="ARBA00047808"/>
    </source>
</evidence>
<evidence type="ECO:0000256" key="12">
    <source>
        <dbReference type="ARBA" id="ARBA00022840"/>
    </source>
</evidence>
<evidence type="ECO:0000256" key="21">
    <source>
        <dbReference type="ARBA" id="ARBA00049161"/>
    </source>
</evidence>
<evidence type="ECO:0000256" key="4">
    <source>
        <dbReference type="ARBA" id="ARBA00005150"/>
    </source>
</evidence>
<dbReference type="Pfam" id="PF02875">
    <property type="entry name" value="Mur_ligase_C"/>
    <property type="match status" value="1"/>
</dbReference>
<dbReference type="AlphaFoldDB" id="A0A6J4HXZ6"/>
<dbReference type="SUPFAM" id="SSF53623">
    <property type="entry name" value="MurD-like peptide ligases, catalytic domain"/>
    <property type="match status" value="1"/>
</dbReference>
<comment type="similarity">
    <text evidence="5 22">Belongs to the folylpolyglutamate synthase family.</text>
</comment>
<dbReference type="GO" id="GO:0005524">
    <property type="term" value="F:ATP binding"/>
    <property type="evidence" value="ECO:0007669"/>
    <property type="project" value="UniProtKB-KW"/>
</dbReference>
<dbReference type="PANTHER" id="PTHR11136:SF0">
    <property type="entry name" value="DIHYDROFOLATE SYNTHETASE-RELATED"/>
    <property type="match status" value="1"/>
</dbReference>
<evidence type="ECO:0000313" key="25">
    <source>
        <dbReference type="EMBL" id="CAA9236174.1"/>
    </source>
</evidence>
<evidence type="ECO:0000256" key="3">
    <source>
        <dbReference type="ARBA" id="ARBA00004799"/>
    </source>
</evidence>
<dbReference type="PANTHER" id="PTHR11136">
    <property type="entry name" value="FOLYLPOLYGLUTAMATE SYNTHASE-RELATED"/>
    <property type="match status" value="1"/>
</dbReference>
<name>A0A6J4HXZ6_9BACT</name>
<dbReference type="EMBL" id="CADCTJ010000378">
    <property type="protein sequence ID" value="CAA9236174.1"/>
    <property type="molecule type" value="Genomic_DNA"/>
</dbReference>
<dbReference type="GO" id="GO:0046656">
    <property type="term" value="P:folic acid biosynthetic process"/>
    <property type="evidence" value="ECO:0007669"/>
    <property type="project" value="UniProtKB-KW"/>
</dbReference>
<dbReference type="GO" id="GO:0008841">
    <property type="term" value="F:dihydrofolate synthase activity"/>
    <property type="evidence" value="ECO:0007669"/>
    <property type="project" value="UniProtKB-EC"/>
</dbReference>
<comment type="catalytic activity">
    <reaction evidence="21">
        <text>7,8-dihydropteroate + L-glutamate + ATP = 7,8-dihydrofolate + ADP + phosphate + H(+)</text>
        <dbReference type="Rhea" id="RHEA:23584"/>
        <dbReference type="ChEBI" id="CHEBI:15378"/>
        <dbReference type="ChEBI" id="CHEBI:17839"/>
        <dbReference type="ChEBI" id="CHEBI:29985"/>
        <dbReference type="ChEBI" id="CHEBI:30616"/>
        <dbReference type="ChEBI" id="CHEBI:43474"/>
        <dbReference type="ChEBI" id="CHEBI:57451"/>
        <dbReference type="ChEBI" id="CHEBI:456216"/>
        <dbReference type="EC" id="6.3.2.12"/>
    </reaction>
</comment>
<evidence type="ECO:0000256" key="11">
    <source>
        <dbReference type="ARBA" id="ARBA00022741"/>
    </source>
</evidence>
<evidence type="ECO:0000256" key="16">
    <source>
        <dbReference type="ARBA" id="ARBA00030592"/>
    </source>
</evidence>
<evidence type="ECO:0000256" key="9">
    <source>
        <dbReference type="ARBA" id="ARBA00022598"/>
    </source>
</evidence>
<sequence>MTYSECLDYLYRHLPMFHRVGNIAYNKGLQNIEQLCAALGNPQHQFKSVHMAGTNGKGSSSNMLAAVLQEAGYKTGLYTSPHLKDFTERIKINGQDIGQAVVINFVTRHQDLFTQIKPSFFEMTVALAFDYFARQQVDIAIIEVGLGGRLDSTNIITPLVSLITNISLDHQGILGDDLISIATEKAGIIKANIPVVISKTQLAVKKVFEQQAAALAAPIFFADQLYGVNALKPDWHQQPYLIEAAGKIRFQHLILDLSGEYQRYNLPGVLTTLDLLRDQGFRIRDSHLAIGLRQVKKLTGFKGRWEILHESPLTICDTGHNIDGIAQVVAQLQRLPHPRVHFVFGAVNDKDISPILALLPQSYRYYFCQAQIPRALPVDELTKLAHEAGLSGDSYPTVAAAIAAAKTNALENEVIFIGGSTFVVAEIEDL</sequence>
<dbReference type="InterPro" id="IPR036615">
    <property type="entry name" value="Mur_ligase_C_dom_sf"/>
</dbReference>
<feature type="domain" description="Mur ligase central" evidence="24">
    <location>
        <begin position="52"/>
        <end position="191"/>
    </location>
</feature>
<comment type="pathway">
    <text evidence="3">Cofactor biosynthesis; tetrahydrofolate biosynthesis; 7,8-dihydrofolate from 2-amino-4-hydroxy-6-hydroxymethyl-7,8-dihydropteridine diphosphate and 4-aminobenzoate: step 2/2.</text>
</comment>
<reference evidence="25" key="1">
    <citation type="submission" date="2020-02" db="EMBL/GenBank/DDBJ databases">
        <authorList>
            <person name="Meier V. D."/>
        </authorList>
    </citation>
    <scope>NUCLEOTIDE SEQUENCE</scope>
    <source>
        <strain evidence="25">AVDCRST_MAG95</strain>
    </source>
</reference>
<comment type="cofactor">
    <cofactor evidence="1">
        <name>Mg(2+)</name>
        <dbReference type="ChEBI" id="CHEBI:18420"/>
    </cofactor>
</comment>
<comment type="catalytic activity">
    <reaction evidence="19">
        <text>10-formyltetrahydrofolyl-(gamma-L-Glu)(n) + L-glutamate + ATP = 10-formyltetrahydrofolyl-(gamma-L-Glu)(n+1) + ADP + phosphate + H(+)</text>
        <dbReference type="Rhea" id="RHEA:51904"/>
        <dbReference type="Rhea" id="RHEA-COMP:13088"/>
        <dbReference type="Rhea" id="RHEA-COMP:14300"/>
        <dbReference type="ChEBI" id="CHEBI:15378"/>
        <dbReference type="ChEBI" id="CHEBI:29985"/>
        <dbReference type="ChEBI" id="CHEBI:30616"/>
        <dbReference type="ChEBI" id="CHEBI:43474"/>
        <dbReference type="ChEBI" id="CHEBI:134413"/>
        <dbReference type="ChEBI" id="CHEBI:456216"/>
        <dbReference type="EC" id="6.3.2.17"/>
    </reaction>
</comment>